<reference evidence="11 12" key="1">
    <citation type="submission" date="2018-10" db="EMBL/GenBank/DDBJ databases">
        <title>Cohnella sp. M2MS4P-1, whole genome shotgun sequence.</title>
        <authorList>
            <person name="Tuo L."/>
        </authorList>
    </citation>
    <scope>NUCLEOTIDE SEQUENCE [LARGE SCALE GENOMIC DNA]</scope>
    <source>
        <strain evidence="11 12">M2MS4P-1</strain>
    </source>
</reference>
<comment type="subcellular location">
    <subcellularLocation>
        <location evidence="1">Cell membrane</location>
        <topology evidence="1">Multi-pass membrane protein</topology>
    </subcellularLocation>
</comment>
<dbReference type="Pfam" id="PF02518">
    <property type="entry name" value="HATPase_c"/>
    <property type="match status" value="1"/>
</dbReference>
<evidence type="ECO:0000256" key="7">
    <source>
        <dbReference type="ARBA" id="ARBA00022989"/>
    </source>
</evidence>
<keyword evidence="2" id="KW-1003">Cell membrane</keyword>
<dbReference type="Pfam" id="PF06580">
    <property type="entry name" value="His_kinase"/>
    <property type="match status" value="1"/>
</dbReference>
<sequence>MRLGFRSIYARILTSLLVLTLLPLFGVGFFVYLRSATILESKITDSTLQTLVQAQSRLDGFVTEAATVADTIANYPDFQKLMDASVPDENAVIYNGTQEFVRFSKLMTLTHPDIIRITIIGSNYRRIDSLGRYLPAGGNYDVDKFRNILEMSDAGILPPDSEDKLLAYAQNVYNAENGTKMGMVVVDLDLSQIQEYLRQVHPLQNGYLFLVDTAGNYVFHPSLETGVPFREPWPDSKQDSPYFFTNSLDGHRALVIRGSAGEGRWSLYGVIPYSDISSQMTDNRNAILVAGIVLAAAILAVAFFLRTQLVKPIRKLQASMSLVERGDLQQRFAYKSNDEIGKLGRSFNRMVGRIEELIHDIFTAKTKEAHAKLLQQEAQYEALEARVTPHFLYNTLDAVGWLARDRGVREITAVVDALAGMLRYSLERSTPLATLKQEFEHASLYADIIDFRVGGQVRFRFDLPIGLEEVRVPRFTLQPLVENAVQHGIEPLGEEAEVVVRAYLEGDLVMIEVADTGAGVGIREREELQARLEGLSGGTSVSSSEGIGLPNVHQRLRMNFGEDFGLTLLPNAPKGFLVRVIVPIKTNGPISES</sequence>
<gene>
    <name evidence="11" type="ORF">D7Z26_17425</name>
</gene>
<evidence type="ECO:0000256" key="2">
    <source>
        <dbReference type="ARBA" id="ARBA00022475"/>
    </source>
</evidence>
<dbReference type="GO" id="GO:0005886">
    <property type="term" value="C:plasma membrane"/>
    <property type="evidence" value="ECO:0007669"/>
    <property type="project" value="UniProtKB-SubCell"/>
</dbReference>
<keyword evidence="8 9" id="KW-0472">Membrane</keyword>
<feature type="transmembrane region" description="Helical" evidence="9">
    <location>
        <begin position="286"/>
        <end position="305"/>
    </location>
</feature>
<dbReference type="InterPro" id="IPR010559">
    <property type="entry name" value="Sig_transdc_His_kin_internal"/>
</dbReference>
<evidence type="ECO:0000313" key="12">
    <source>
        <dbReference type="Proteomes" id="UP000282076"/>
    </source>
</evidence>
<dbReference type="RefSeq" id="WP_120978266.1">
    <property type="nucleotide sequence ID" value="NZ_RBZM01000007.1"/>
</dbReference>
<organism evidence="11 12">
    <name type="scientific">Cohnella endophytica</name>
    <dbReference type="NCBI Taxonomy" id="2419778"/>
    <lineage>
        <taxon>Bacteria</taxon>
        <taxon>Bacillati</taxon>
        <taxon>Bacillota</taxon>
        <taxon>Bacilli</taxon>
        <taxon>Bacillales</taxon>
        <taxon>Paenibacillaceae</taxon>
        <taxon>Cohnella</taxon>
    </lineage>
</organism>
<evidence type="ECO:0000256" key="8">
    <source>
        <dbReference type="ARBA" id="ARBA00023136"/>
    </source>
</evidence>
<dbReference type="EMBL" id="RBZM01000007">
    <property type="protein sequence ID" value="RKP51567.1"/>
    <property type="molecule type" value="Genomic_DNA"/>
</dbReference>
<dbReference type="Gene3D" id="6.10.340.10">
    <property type="match status" value="1"/>
</dbReference>
<dbReference type="GO" id="GO:0000155">
    <property type="term" value="F:phosphorelay sensor kinase activity"/>
    <property type="evidence" value="ECO:0007669"/>
    <property type="project" value="InterPro"/>
</dbReference>
<accession>A0A494XLJ5</accession>
<evidence type="ECO:0000259" key="10">
    <source>
        <dbReference type="PROSITE" id="PS50885"/>
    </source>
</evidence>
<dbReference type="PROSITE" id="PS50885">
    <property type="entry name" value="HAMP"/>
    <property type="match status" value="1"/>
</dbReference>
<comment type="caution">
    <text evidence="11">The sequence shown here is derived from an EMBL/GenBank/DDBJ whole genome shotgun (WGS) entry which is preliminary data.</text>
</comment>
<dbReference type="PANTHER" id="PTHR34220">
    <property type="entry name" value="SENSOR HISTIDINE KINASE YPDA"/>
    <property type="match status" value="1"/>
</dbReference>
<dbReference type="SUPFAM" id="SSF158472">
    <property type="entry name" value="HAMP domain-like"/>
    <property type="match status" value="1"/>
</dbReference>
<proteinExistence type="predicted"/>
<dbReference type="InterPro" id="IPR003594">
    <property type="entry name" value="HATPase_dom"/>
</dbReference>
<evidence type="ECO:0000256" key="3">
    <source>
        <dbReference type="ARBA" id="ARBA00022553"/>
    </source>
</evidence>
<name>A0A494XLJ5_9BACL</name>
<evidence type="ECO:0000313" key="11">
    <source>
        <dbReference type="EMBL" id="RKP51567.1"/>
    </source>
</evidence>
<keyword evidence="12" id="KW-1185">Reference proteome</keyword>
<dbReference type="Gene3D" id="3.30.565.10">
    <property type="entry name" value="Histidine kinase-like ATPase, C-terminal domain"/>
    <property type="match status" value="1"/>
</dbReference>
<evidence type="ECO:0000256" key="6">
    <source>
        <dbReference type="ARBA" id="ARBA00022777"/>
    </source>
</evidence>
<keyword evidence="7 9" id="KW-1133">Transmembrane helix</keyword>
<dbReference type="InterPro" id="IPR003660">
    <property type="entry name" value="HAMP_dom"/>
</dbReference>
<keyword evidence="5 9" id="KW-0812">Transmembrane</keyword>
<dbReference type="Proteomes" id="UP000282076">
    <property type="component" value="Unassembled WGS sequence"/>
</dbReference>
<dbReference type="InterPro" id="IPR033479">
    <property type="entry name" value="dCache_1"/>
</dbReference>
<evidence type="ECO:0000256" key="4">
    <source>
        <dbReference type="ARBA" id="ARBA00022679"/>
    </source>
</evidence>
<dbReference type="SMART" id="SM00304">
    <property type="entry name" value="HAMP"/>
    <property type="match status" value="1"/>
</dbReference>
<keyword evidence="3" id="KW-0597">Phosphoprotein</keyword>
<keyword evidence="4" id="KW-0808">Transferase</keyword>
<evidence type="ECO:0000256" key="9">
    <source>
        <dbReference type="SAM" id="Phobius"/>
    </source>
</evidence>
<dbReference type="InterPro" id="IPR050640">
    <property type="entry name" value="Bact_2-comp_sensor_kinase"/>
</dbReference>
<feature type="transmembrane region" description="Helical" evidence="9">
    <location>
        <begin position="12"/>
        <end position="33"/>
    </location>
</feature>
<dbReference type="AlphaFoldDB" id="A0A494XLJ5"/>
<evidence type="ECO:0000256" key="1">
    <source>
        <dbReference type="ARBA" id="ARBA00004651"/>
    </source>
</evidence>
<evidence type="ECO:0000256" key="5">
    <source>
        <dbReference type="ARBA" id="ARBA00022692"/>
    </source>
</evidence>
<dbReference type="OrthoDB" id="243053at2"/>
<keyword evidence="6 11" id="KW-0418">Kinase</keyword>
<dbReference type="CDD" id="cd06225">
    <property type="entry name" value="HAMP"/>
    <property type="match status" value="1"/>
</dbReference>
<dbReference type="Pfam" id="PF00672">
    <property type="entry name" value="HAMP"/>
    <property type="match status" value="1"/>
</dbReference>
<dbReference type="SMART" id="SM00387">
    <property type="entry name" value="HATPase_c"/>
    <property type="match status" value="1"/>
</dbReference>
<dbReference type="SUPFAM" id="SSF55874">
    <property type="entry name" value="ATPase domain of HSP90 chaperone/DNA topoisomerase II/histidine kinase"/>
    <property type="match status" value="1"/>
</dbReference>
<dbReference type="InterPro" id="IPR036890">
    <property type="entry name" value="HATPase_C_sf"/>
</dbReference>
<dbReference type="Gene3D" id="3.30.450.20">
    <property type="entry name" value="PAS domain"/>
    <property type="match status" value="1"/>
</dbReference>
<feature type="domain" description="HAMP" evidence="10">
    <location>
        <begin position="307"/>
        <end position="359"/>
    </location>
</feature>
<dbReference type="Pfam" id="PF02743">
    <property type="entry name" value="dCache_1"/>
    <property type="match status" value="1"/>
</dbReference>
<protein>
    <submittedName>
        <fullName evidence="11">Sensor histidine kinase</fullName>
    </submittedName>
</protein>
<dbReference type="PANTHER" id="PTHR34220:SF7">
    <property type="entry name" value="SENSOR HISTIDINE KINASE YPDA"/>
    <property type="match status" value="1"/>
</dbReference>